<proteinExistence type="predicted"/>
<dbReference type="InterPro" id="IPR009091">
    <property type="entry name" value="RCC1/BLIP-II"/>
</dbReference>
<gene>
    <name evidence="2" type="primary">HERC2</name>
    <name evidence="2" type="ORF">SNAT2548_LOCUS15502</name>
</gene>
<dbReference type="AlphaFoldDB" id="A0A812N8V6"/>
<keyword evidence="3" id="KW-1185">Reference proteome</keyword>
<reference evidence="2" key="1">
    <citation type="submission" date="2021-02" db="EMBL/GenBank/DDBJ databases">
        <authorList>
            <person name="Dougan E. K."/>
            <person name="Rhodes N."/>
            <person name="Thang M."/>
            <person name="Chan C."/>
        </authorList>
    </citation>
    <scope>NUCLEOTIDE SEQUENCE</scope>
</reference>
<evidence type="ECO:0000259" key="1">
    <source>
        <dbReference type="PROSITE" id="PS50053"/>
    </source>
</evidence>
<dbReference type="SMART" id="SM00213">
    <property type="entry name" value="UBQ"/>
    <property type="match status" value="1"/>
</dbReference>
<evidence type="ECO:0000313" key="2">
    <source>
        <dbReference type="EMBL" id="CAE7294366.1"/>
    </source>
</evidence>
<protein>
    <submittedName>
        <fullName evidence="2">HERC2 protein</fullName>
    </submittedName>
</protein>
<dbReference type="EMBL" id="CAJNDS010002001">
    <property type="protein sequence ID" value="CAE7294366.1"/>
    <property type="molecule type" value="Genomic_DNA"/>
</dbReference>
<evidence type="ECO:0000313" key="3">
    <source>
        <dbReference type="Proteomes" id="UP000604046"/>
    </source>
</evidence>
<feature type="domain" description="Ubiquitin-like" evidence="1">
    <location>
        <begin position="3"/>
        <end position="72"/>
    </location>
</feature>
<sequence>MSIRVEVALLSGRSATLEVEPDSSIDSLKKRAERELGVAGKLVTSAGVGLKGEASIAEVGLQNEEVLSLHCRPVEVASARLGAFAAILGDGSVVAWGIPGSEHFGADSSCVQEQLQDVQHIQASDCAFAAIRSDGRVVSWGHPKGGGDSSAVTDQLRKVQAIQAAERAFAAICRDGRVVTWGHPQRGGDSSAVQEQLQDVKCIQASMSAFAAILGDGSVVTWGDPIRGGDSRAVREQLADIQETVAEFLGCRTWFISKPPRLPLLLFVAMALW</sequence>
<name>A0A812N8V6_9DINO</name>
<dbReference type="PROSITE" id="PS50053">
    <property type="entry name" value="UBIQUITIN_2"/>
    <property type="match status" value="1"/>
</dbReference>
<dbReference type="SUPFAM" id="SSF54236">
    <property type="entry name" value="Ubiquitin-like"/>
    <property type="match status" value="1"/>
</dbReference>
<dbReference type="Proteomes" id="UP000604046">
    <property type="component" value="Unassembled WGS sequence"/>
</dbReference>
<dbReference type="InterPro" id="IPR000626">
    <property type="entry name" value="Ubiquitin-like_dom"/>
</dbReference>
<dbReference type="OrthoDB" id="5370059at2759"/>
<dbReference type="InterPro" id="IPR029071">
    <property type="entry name" value="Ubiquitin-like_domsf"/>
</dbReference>
<accession>A0A812N8V6</accession>
<dbReference type="CDD" id="cd17039">
    <property type="entry name" value="Ubl_ubiquitin_like"/>
    <property type="match status" value="1"/>
</dbReference>
<dbReference type="SUPFAM" id="SSF50985">
    <property type="entry name" value="RCC1/BLIP-II"/>
    <property type="match status" value="1"/>
</dbReference>
<organism evidence="2 3">
    <name type="scientific">Symbiodinium natans</name>
    <dbReference type="NCBI Taxonomy" id="878477"/>
    <lineage>
        <taxon>Eukaryota</taxon>
        <taxon>Sar</taxon>
        <taxon>Alveolata</taxon>
        <taxon>Dinophyceae</taxon>
        <taxon>Suessiales</taxon>
        <taxon>Symbiodiniaceae</taxon>
        <taxon>Symbiodinium</taxon>
    </lineage>
</organism>
<dbReference type="Gene3D" id="2.130.10.30">
    <property type="entry name" value="Regulator of chromosome condensation 1/beta-lactamase-inhibitor protein II"/>
    <property type="match status" value="1"/>
</dbReference>
<comment type="caution">
    <text evidence="2">The sequence shown here is derived from an EMBL/GenBank/DDBJ whole genome shotgun (WGS) entry which is preliminary data.</text>
</comment>